<feature type="transmembrane region" description="Helical" evidence="2">
    <location>
        <begin position="216"/>
        <end position="238"/>
    </location>
</feature>
<dbReference type="PANTHER" id="PTHR34883">
    <property type="entry name" value="SERINE-RICH PROTEIN, PUTATIVE-RELATED-RELATED"/>
    <property type="match status" value="1"/>
</dbReference>
<feature type="compositionally biased region" description="Polar residues" evidence="1">
    <location>
        <begin position="263"/>
        <end position="286"/>
    </location>
</feature>
<evidence type="ECO:0000256" key="2">
    <source>
        <dbReference type="SAM" id="Phobius"/>
    </source>
</evidence>
<keyword evidence="3" id="KW-0732">Signal</keyword>
<dbReference type="InterPro" id="IPR052953">
    <property type="entry name" value="Ser-rich/MCO-related"/>
</dbReference>
<feature type="signal peptide" evidence="3">
    <location>
        <begin position="1"/>
        <end position="18"/>
    </location>
</feature>
<evidence type="ECO:0000313" key="4">
    <source>
        <dbReference type="EMBL" id="KAK3049539.1"/>
    </source>
</evidence>
<evidence type="ECO:0000313" key="5">
    <source>
        <dbReference type="Proteomes" id="UP001271007"/>
    </source>
</evidence>
<feature type="region of interest" description="Disordered" evidence="1">
    <location>
        <begin position="249"/>
        <end position="361"/>
    </location>
</feature>
<keyword evidence="2" id="KW-0472">Membrane</keyword>
<reference evidence="4" key="1">
    <citation type="submission" date="2023-04" db="EMBL/GenBank/DDBJ databases">
        <title>Black Yeasts Isolated from many extreme environments.</title>
        <authorList>
            <person name="Coleine C."/>
            <person name="Stajich J.E."/>
            <person name="Selbmann L."/>
        </authorList>
    </citation>
    <scope>NUCLEOTIDE SEQUENCE</scope>
    <source>
        <strain evidence="4">CCFEE 5312</strain>
    </source>
</reference>
<feature type="compositionally biased region" description="Basic and acidic residues" evidence="1">
    <location>
        <begin position="349"/>
        <end position="361"/>
    </location>
</feature>
<protein>
    <submittedName>
        <fullName evidence="4">Uncharacterized protein</fullName>
    </submittedName>
</protein>
<keyword evidence="5" id="KW-1185">Reference proteome</keyword>
<sequence>MILRYLTAALAFLGLAWTQDTAPVSGQVGAENSTTPTAKEGDHTIHYVTVGKATNNFYSSKLHTATPCIPYEDTGLPGASFHSGWMPVAEIRPDPPTWNLTINDTQPVFYYCGAPGSCIDWGMVGVINANSSTSISTQIALARQADFQLLPGEPFPNEAQQASMASLAQTATTATLTVTATAAFTSEAYNEYGSGGDNDGDPYDHDHDSSGLSTGAIAGIAVGAGIGGIAAAALFFLWCRPRSLKKQLDNQQATSQHPHHSWFNCQSRHASSLPPYQNYEQSQQDTLKPAGAEGLGSERSQSPQLTPYQMQQQQFAPLHPDQRYTAYTTTSELGGPQAPPVELATAGSPHDEPQMVYRDYR</sequence>
<keyword evidence="2" id="KW-0812">Transmembrane</keyword>
<evidence type="ECO:0000256" key="3">
    <source>
        <dbReference type="SAM" id="SignalP"/>
    </source>
</evidence>
<dbReference type="PANTHER" id="PTHR34883:SF8">
    <property type="entry name" value="EXTRACELLULAR SERINE-RICH PROTEIN (AFU_ORTHOLOGUE AFUA_6G00670)"/>
    <property type="match status" value="1"/>
</dbReference>
<feature type="compositionally biased region" description="Low complexity" evidence="1">
    <location>
        <begin position="301"/>
        <end position="314"/>
    </location>
</feature>
<comment type="caution">
    <text evidence="4">The sequence shown here is derived from an EMBL/GenBank/DDBJ whole genome shotgun (WGS) entry which is preliminary data.</text>
</comment>
<feature type="chain" id="PRO_5042613349" evidence="3">
    <location>
        <begin position="19"/>
        <end position="361"/>
    </location>
</feature>
<dbReference type="Proteomes" id="UP001271007">
    <property type="component" value="Unassembled WGS sequence"/>
</dbReference>
<keyword evidence="2" id="KW-1133">Transmembrane helix</keyword>
<proteinExistence type="predicted"/>
<dbReference type="EMBL" id="JAWDJX010000039">
    <property type="protein sequence ID" value="KAK3049539.1"/>
    <property type="molecule type" value="Genomic_DNA"/>
</dbReference>
<dbReference type="AlphaFoldDB" id="A0AAJ0D9K0"/>
<gene>
    <name evidence="4" type="ORF">LTR09_009207</name>
</gene>
<accession>A0AAJ0D9K0</accession>
<organism evidence="4 5">
    <name type="scientific">Extremus antarcticus</name>
    <dbReference type="NCBI Taxonomy" id="702011"/>
    <lineage>
        <taxon>Eukaryota</taxon>
        <taxon>Fungi</taxon>
        <taxon>Dikarya</taxon>
        <taxon>Ascomycota</taxon>
        <taxon>Pezizomycotina</taxon>
        <taxon>Dothideomycetes</taxon>
        <taxon>Dothideomycetidae</taxon>
        <taxon>Mycosphaerellales</taxon>
        <taxon>Extremaceae</taxon>
        <taxon>Extremus</taxon>
    </lineage>
</organism>
<name>A0AAJ0D9K0_9PEZI</name>
<evidence type="ECO:0000256" key="1">
    <source>
        <dbReference type="SAM" id="MobiDB-lite"/>
    </source>
</evidence>